<dbReference type="PANTHER" id="PTHR32099:SF110">
    <property type="entry name" value="CYSTEINE-RICH RECEPTOR-KINASE-LIKE PROTEIN"/>
    <property type="match status" value="1"/>
</dbReference>
<sequence length="279" mass="30969">MTTSMVMASSHKIFLLFFFITFLLFPTTQAQTYIDHNCSSNKKFTANSAFQSDRTTLLSSLASNNATDFNSTTVVGRGDTVYGLFMCRGDVNLTTCHQCVVNATQRLPSDCPVSKEAIVWYDECLLRYSNRSFFSIVDTRPRLGRPNPYNVSNPASFMRTLYDIMNKTADEAAKPAVGEKKYASNARGEILPFRTVFCLAQCTPDLSPSDCRWCLSGTIGDLNLCCDGKEGATVLYPSCYVRYELYPFYLPEAPTPTPPSAIVPLPSSQGKALTYLLKL</sequence>
<dbReference type="CDD" id="cd23509">
    <property type="entry name" value="Gnk2-like"/>
    <property type="match status" value="2"/>
</dbReference>
<comment type="catalytic activity">
    <reaction evidence="4">
        <text>L-threonyl-[protein] + ATP = O-phospho-L-threonyl-[protein] + ADP + H(+)</text>
        <dbReference type="Rhea" id="RHEA:46608"/>
        <dbReference type="Rhea" id="RHEA-COMP:11060"/>
        <dbReference type="Rhea" id="RHEA-COMP:11605"/>
        <dbReference type="ChEBI" id="CHEBI:15378"/>
        <dbReference type="ChEBI" id="CHEBI:30013"/>
        <dbReference type="ChEBI" id="CHEBI:30616"/>
        <dbReference type="ChEBI" id="CHEBI:61977"/>
        <dbReference type="ChEBI" id="CHEBI:456216"/>
    </reaction>
</comment>
<keyword evidence="2" id="KW-0677">Repeat</keyword>
<reference evidence="7" key="1">
    <citation type="submission" date="2023-10" db="EMBL/GenBank/DDBJ databases">
        <title>Chromosome-level genome of the transformable northern wattle, Acacia crassicarpa.</title>
        <authorList>
            <person name="Massaro I."/>
            <person name="Sinha N.R."/>
            <person name="Poethig S."/>
            <person name="Leichty A.R."/>
        </authorList>
    </citation>
    <scope>NUCLEOTIDE SEQUENCE</scope>
    <source>
        <strain evidence="7">Acra3RX</strain>
        <tissue evidence="7">Leaf</tissue>
    </source>
</reference>
<dbReference type="Pfam" id="PF01657">
    <property type="entry name" value="Stress-antifung"/>
    <property type="match status" value="2"/>
</dbReference>
<dbReference type="AlphaFoldDB" id="A0AAE1JT94"/>
<evidence type="ECO:0000259" key="6">
    <source>
        <dbReference type="PROSITE" id="PS51473"/>
    </source>
</evidence>
<dbReference type="Proteomes" id="UP001293593">
    <property type="component" value="Unassembled WGS sequence"/>
</dbReference>
<proteinExistence type="predicted"/>
<keyword evidence="1 5" id="KW-0732">Signal</keyword>
<organism evidence="7 8">
    <name type="scientific">Acacia crassicarpa</name>
    <name type="common">northern wattle</name>
    <dbReference type="NCBI Taxonomy" id="499986"/>
    <lineage>
        <taxon>Eukaryota</taxon>
        <taxon>Viridiplantae</taxon>
        <taxon>Streptophyta</taxon>
        <taxon>Embryophyta</taxon>
        <taxon>Tracheophyta</taxon>
        <taxon>Spermatophyta</taxon>
        <taxon>Magnoliopsida</taxon>
        <taxon>eudicotyledons</taxon>
        <taxon>Gunneridae</taxon>
        <taxon>Pentapetalae</taxon>
        <taxon>rosids</taxon>
        <taxon>fabids</taxon>
        <taxon>Fabales</taxon>
        <taxon>Fabaceae</taxon>
        <taxon>Caesalpinioideae</taxon>
        <taxon>mimosoid clade</taxon>
        <taxon>Acacieae</taxon>
        <taxon>Acacia</taxon>
    </lineage>
</organism>
<dbReference type="InterPro" id="IPR038408">
    <property type="entry name" value="GNK2_sf"/>
</dbReference>
<evidence type="ECO:0000256" key="5">
    <source>
        <dbReference type="SAM" id="SignalP"/>
    </source>
</evidence>
<protein>
    <recommendedName>
        <fullName evidence="6">Gnk2-homologous domain-containing protein</fullName>
    </recommendedName>
</protein>
<evidence type="ECO:0000313" key="7">
    <source>
        <dbReference type="EMBL" id="KAK4258904.1"/>
    </source>
</evidence>
<dbReference type="EMBL" id="JAWXYG010000011">
    <property type="protein sequence ID" value="KAK4258904.1"/>
    <property type="molecule type" value="Genomic_DNA"/>
</dbReference>
<keyword evidence="8" id="KW-1185">Reference proteome</keyword>
<dbReference type="PANTHER" id="PTHR32099">
    <property type="entry name" value="CYSTEINE-RICH REPEAT SECRETORY PROTEIN"/>
    <property type="match status" value="1"/>
</dbReference>
<accession>A0AAE1JT94</accession>
<dbReference type="InterPro" id="IPR002902">
    <property type="entry name" value="GNK2"/>
</dbReference>
<evidence type="ECO:0000256" key="2">
    <source>
        <dbReference type="ARBA" id="ARBA00022737"/>
    </source>
</evidence>
<evidence type="ECO:0000256" key="4">
    <source>
        <dbReference type="ARBA" id="ARBA00047951"/>
    </source>
</evidence>
<comment type="caution">
    <text evidence="7">The sequence shown here is derived from an EMBL/GenBank/DDBJ whole genome shotgun (WGS) entry which is preliminary data.</text>
</comment>
<feature type="chain" id="PRO_5042134689" description="Gnk2-homologous domain-containing protein" evidence="5">
    <location>
        <begin position="31"/>
        <end position="279"/>
    </location>
</feature>
<feature type="domain" description="Gnk2-homologous" evidence="6">
    <location>
        <begin position="139"/>
        <end position="248"/>
    </location>
</feature>
<dbReference type="PROSITE" id="PS51473">
    <property type="entry name" value="GNK2"/>
    <property type="match status" value="2"/>
</dbReference>
<feature type="domain" description="Gnk2-homologous" evidence="6">
    <location>
        <begin position="32"/>
        <end position="133"/>
    </location>
</feature>
<name>A0AAE1JT94_9FABA</name>
<comment type="catalytic activity">
    <reaction evidence="3">
        <text>L-seryl-[protein] + ATP = O-phospho-L-seryl-[protein] + ADP + H(+)</text>
        <dbReference type="Rhea" id="RHEA:17989"/>
        <dbReference type="Rhea" id="RHEA-COMP:9863"/>
        <dbReference type="Rhea" id="RHEA-COMP:11604"/>
        <dbReference type="ChEBI" id="CHEBI:15378"/>
        <dbReference type="ChEBI" id="CHEBI:29999"/>
        <dbReference type="ChEBI" id="CHEBI:30616"/>
        <dbReference type="ChEBI" id="CHEBI:83421"/>
        <dbReference type="ChEBI" id="CHEBI:456216"/>
    </reaction>
</comment>
<dbReference type="FunFam" id="3.30.430.20:FF:000013">
    <property type="entry name" value="Cysteine-rich RLK (RECEPTOR-like protein kinase) 23"/>
    <property type="match status" value="1"/>
</dbReference>
<dbReference type="FunFam" id="3.30.430.20:FF:000012">
    <property type="entry name" value="Cysteine-rich receptor-like protein kinase 25"/>
    <property type="match status" value="1"/>
</dbReference>
<dbReference type="Gene3D" id="3.30.430.20">
    <property type="entry name" value="Gnk2 domain, C-X8-C-X2-C motif"/>
    <property type="match status" value="2"/>
</dbReference>
<gene>
    <name evidence="7" type="ORF">QN277_005300</name>
</gene>
<feature type="signal peptide" evidence="5">
    <location>
        <begin position="1"/>
        <end position="30"/>
    </location>
</feature>
<evidence type="ECO:0000256" key="3">
    <source>
        <dbReference type="ARBA" id="ARBA00047558"/>
    </source>
</evidence>
<evidence type="ECO:0000313" key="8">
    <source>
        <dbReference type="Proteomes" id="UP001293593"/>
    </source>
</evidence>
<evidence type="ECO:0000256" key="1">
    <source>
        <dbReference type="ARBA" id="ARBA00022729"/>
    </source>
</evidence>